<dbReference type="KEGG" id="plut:EI981_20930"/>
<proteinExistence type="predicted"/>
<sequence length="329" mass="37106">MGLIRISVFSSPYTCGEEAEGGKSMDFFTIRINIDGTDSGARFTECFSGQDLYIDSGQSAISYSTDGKIMDVLVGISGETSHGHKYPDPVWGDGHERLTEGIARYVVEVKEAGILSAMLSRKYSFASAEDYEAVWKLSLRLLGTDEAGLSARRTRMSLIKKELKKHLQQSAFVHLDGLITFRLREYINKLDEIIDYAVDELLLDKQYEEFIGLLQYFVHFQEPLTPLVHLMHKKDQEFVVLDEKFTSIHIPAGGGMVARIADQELEMENAVVSSLISLAPVRILIHTPWPEMQMISTICQIFGERVEICSQCPQCTMFHQSERSKDQCT</sequence>
<accession>A0A3Q9IB58</accession>
<dbReference type="EMBL" id="CP034346">
    <property type="protein sequence ID" value="AZS16682.1"/>
    <property type="molecule type" value="Genomic_DNA"/>
</dbReference>
<reference evidence="2" key="1">
    <citation type="submission" date="2018-12" db="EMBL/GenBank/DDBJ databases">
        <title>Complete genome sequence of Paenibacillus sp. MBLB1234.</title>
        <authorList>
            <person name="Nam Y.-D."/>
            <person name="Kang J."/>
            <person name="Chung W.-H."/>
            <person name="Park Y.S."/>
        </authorList>
    </citation>
    <scope>NUCLEOTIDE SEQUENCE [LARGE SCALE GENOMIC DNA]</scope>
    <source>
        <strain evidence="2">MBLB1234</strain>
    </source>
</reference>
<dbReference type="Proteomes" id="UP000270678">
    <property type="component" value="Chromosome"/>
</dbReference>
<gene>
    <name evidence="1" type="ORF">EI981_20930</name>
</gene>
<keyword evidence="2" id="KW-1185">Reference proteome</keyword>
<organism evidence="1 2">
    <name type="scientific">Paenibacillus lutimineralis</name>
    <dbReference type="NCBI Taxonomy" id="2707005"/>
    <lineage>
        <taxon>Bacteria</taxon>
        <taxon>Bacillati</taxon>
        <taxon>Bacillota</taxon>
        <taxon>Bacilli</taxon>
        <taxon>Bacillales</taxon>
        <taxon>Paenibacillaceae</taxon>
        <taxon>Paenibacillus</taxon>
    </lineage>
</organism>
<name>A0A3Q9IB58_9BACL</name>
<dbReference type="OrthoDB" id="2986513at2"/>
<evidence type="ECO:0000313" key="2">
    <source>
        <dbReference type="Proteomes" id="UP000270678"/>
    </source>
</evidence>
<evidence type="ECO:0000313" key="1">
    <source>
        <dbReference type="EMBL" id="AZS16682.1"/>
    </source>
</evidence>
<dbReference type="AlphaFoldDB" id="A0A3Q9IB58"/>
<dbReference type="InterPro" id="IPR014199">
    <property type="entry name" value="Spore_YtxC"/>
</dbReference>
<dbReference type="Pfam" id="PF08812">
    <property type="entry name" value="YtxC"/>
    <property type="match status" value="1"/>
</dbReference>
<protein>
    <submittedName>
        <fullName evidence="1">Sporulation protein</fullName>
    </submittedName>
</protein>